<dbReference type="EMBL" id="AAXW01000006">
    <property type="protein sequence ID" value="EAZ92535.1"/>
    <property type="molecule type" value="Genomic_DNA"/>
</dbReference>
<dbReference type="Proteomes" id="UP000003781">
    <property type="component" value="Unassembled WGS sequence"/>
</dbReference>
<proteinExistence type="predicted"/>
<sequence>MSTNNKSGLGCLPILGLTAIIAAGSAGTYYYFQGELPFFPTQKTTPLVAAEVIPESAFASAYLSINKNTFQQLSQYGNAQAKQEMQTRLEQWNDKTLAKKNISFEKDIQPWVDGVSIAFITPRETSTIPEDVQNLIVIGVKNKIKAKQFFDKLKGKENLTIETKEYQKIKIQNIQDSAGQNYSFALLDNRLVIAEQDYIVETAIDSFQGASSYADKPEVKELLKQSLSIKNPVVSIYIPDYEITIKQFLENTDQPIPETSLKQLDEVESILIGIGAEKQGLHLQAIANLNPNKVDTIPNIVPNKILSEFPGKTFLLANGQGIDQGWNQLVETAQEDEEVNSFVREIRNGFREINLDADQEIFNWMDGEFGLGIIELERGGIANLGVGGMVLLETSDRSTASNALNKLTQFARSNYNLQIQETSTDGIDVVEWMFPLQGVILSYGWLDNQNVMVTLGTSFEIIQGSKQQETLLKNPNFQEIKSLLPSKNLGYFYVDFSQIYEQLNQFPGETIPPESKPILASMKGLGMTISFPDNSTSQIDAVLSIPSQE</sequence>
<evidence type="ECO:0008006" key="4">
    <source>
        <dbReference type="Google" id="ProtNLM"/>
    </source>
</evidence>
<accession>A3IM79</accession>
<keyword evidence="3" id="KW-1185">Reference proteome</keyword>
<keyword evidence="1" id="KW-1133">Transmembrane helix</keyword>
<reference evidence="2 3" key="1">
    <citation type="submission" date="2007-03" db="EMBL/GenBank/DDBJ databases">
        <authorList>
            <person name="Stal L."/>
            <person name="Ferriera S."/>
            <person name="Johnson J."/>
            <person name="Kravitz S."/>
            <person name="Beeson K."/>
            <person name="Sutton G."/>
            <person name="Rogers Y.-H."/>
            <person name="Friedman R."/>
            <person name="Frazier M."/>
            <person name="Venter J.C."/>
        </authorList>
    </citation>
    <scope>NUCLEOTIDE SEQUENCE [LARGE SCALE GENOMIC DNA]</scope>
    <source>
        <strain evidence="2 3">CCY0110</strain>
    </source>
</reference>
<name>A3IM79_9CHRO</name>
<comment type="caution">
    <text evidence="2">The sequence shown here is derived from an EMBL/GenBank/DDBJ whole genome shotgun (WGS) entry which is preliminary data.</text>
</comment>
<dbReference type="RefSeq" id="WP_008274460.1">
    <property type="nucleotide sequence ID" value="NZ_AAXW01000006.1"/>
</dbReference>
<evidence type="ECO:0000256" key="1">
    <source>
        <dbReference type="SAM" id="Phobius"/>
    </source>
</evidence>
<dbReference type="OrthoDB" id="451203at2"/>
<evidence type="ECO:0000313" key="2">
    <source>
        <dbReference type="EMBL" id="EAZ92535.1"/>
    </source>
</evidence>
<keyword evidence="1" id="KW-0812">Transmembrane</keyword>
<dbReference type="Pfam" id="PF11832">
    <property type="entry name" value="DUF3352"/>
    <property type="match status" value="1"/>
</dbReference>
<organism evidence="2 3">
    <name type="scientific">Crocosphaera chwakensis CCY0110</name>
    <dbReference type="NCBI Taxonomy" id="391612"/>
    <lineage>
        <taxon>Bacteria</taxon>
        <taxon>Bacillati</taxon>
        <taxon>Cyanobacteriota</taxon>
        <taxon>Cyanophyceae</taxon>
        <taxon>Oscillatoriophycideae</taxon>
        <taxon>Chroococcales</taxon>
        <taxon>Aphanothecaceae</taxon>
        <taxon>Crocosphaera</taxon>
        <taxon>Crocosphaera chwakensis</taxon>
    </lineage>
</organism>
<evidence type="ECO:0000313" key="3">
    <source>
        <dbReference type="Proteomes" id="UP000003781"/>
    </source>
</evidence>
<dbReference type="InterPro" id="IPR021787">
    <property type="entry name" value="DUF3352"/>
</dbReference>
<dbReference type="eggNOG" id="COG3827">
    <property type="taxonomic scope" value="Bacteria"/>
</dbReference>
<dbReference type="AlphaFoldDB" id="A3IM79"/>
<protein>
    <recommendedName>
        <fullName evidence="4">DUF3352 domain-containing protein</fullName>
    </recommendedName>
</protein>
<feature type="transmembrane region" description="Helical" evidence="1">
    <location>
        <begin position="12"/>
        <end position="32"/>
    </location>
</feature>
<keyword evidence="1" id="KW-0472">Membrane</keyword>
<gene>
    <name evidence="2" type="ORF">CY0110_02379</name>
</gene>